<accession>A0A015K3U5</accession>
<name>A0A015K3U5_RHIIW</name>
<evidence type="ECO:0000313" key="1">
    <source>
        <dbReference type="EMBL" id="EXX54096.1"/>
    </source>
</evidence>
<organism evidence="1 2">
    <name type="scientific">Rhizophagus irregularis (strain DAOM 197198w)</name>
    <name type="common">Glomus intraradices</name>
    <dbReference type="NCBI Taxonomy" id="1432141"/>
    <lineage>
        <taxon>Eukaryota</taxon>
        <taxon>Fungi</taxon>
        <taxon>Fungi incertae sedis</taxon>
        <taxon>Mucoromycota</taxon>
        <taxon>Glomeromycotina</taxon>
        <taxon>Glomeromycetes</taxon>
        <taxon>Glomerales</taxon>
        <taxon>Glomeraceae</taxon>
        <taxon>Rhizophagus</taxon>
    </lineage>
</organism>
<comment type="caution">
    <text evidence="1">The sequence shown here is derived from an EMBL/GenBank/DDBJ whole genome shotgun (WGS) entry which is preliminary data.</text>
</comment>
<sequence>MPLLSKQKRKLKEQTHTIDGKFDKKANKNSQQLIDNNSGDALVEEFFDENEDWGDDDDNEWDDLENMEAELKIYQKIKKFWLGMER</sequence>
<dbReference type="Proteomes" id="UP000022910">
    <property type="component" value="Unassembled WGS sequence"/>
</dbReference>
<evidence type="ECO:0000313" key="2">
    <source>
        <dbReference type="Proteomes" id="UP000022910"/>
    </source>
</evidence>
<proteinExistence type="predicted"/>
<dbReference type="HOGENOM" id="CLU_2499082_0_0_1"/>
<keyword evidence="2" id="KW-1185">Reference proteome</keyword>
<gene>
    <name evidence="1" type="ORF">RirG_237740</name>
</gene>
<protein>
    <submittedName>
        <fullName evidence="1">Uncharacterized protein</fullName>
    </submittedName>
</protein>
<reference evidence="1 2" key="1">
    <citation type="submission" date="2014-02" db="EMBL/GenBank/DDBJ databases">
        <title>Single nucleus genome sequencing reveals high similarity among nuclei of an endomycorrhizal fungus.</title>
        <authorList>
            <person name="Lin K."/>
            <person name="Geurts R."/>
            <person name="Zhang Z."/>
            <person name="Limpens E."/>
            <person name="Saunders D.G."/>
            <person name="Mu D."/>
            <person name="Pang E."/>
            <person name="Cao H."/>
            <person name="Cha H."/>
            <person name="Lin T."/>
            <person name="Zhou Q."/>
            <person name="Shang Y."/>
            <person name="Li Y."/>
            <person name="Ivanov S."/>
            <person name="Sharma T."/>
            <person name="Velzen R.V."/>
            <person name="Ruijter N.D."/>
            <person name="Aanen D.K."/>
            <person name="Win J."/>
            <person name="Kamoun S."/>
            <person name="Bisseling T."/>
            <person name="Huang S."/>
        </authorList>
    </citation>
    <scope>NUCLEOTIDE SEQUENCE [LARGE SCALE GENOMIC DNA]</scope>
    <source>
        <strain evidence="2">DAOM197198w</strain>
    </source>
</reference>
<dbReference type="AlphaFoldDB" id="A0A015K3U5"/>
<dbReference type="EMBL" id="JEMT01028623">
    <property type="protein sequence ID" value="EXX54096.1"/>
    <property type="molecule type" value="Genomic_DNA"/>
</dbReference>